<organism evidence="1">
    <name type="scientific">candidate division CPR1 bacterium ADurb.Bin160</name>
    <dbReference type="NCBI Taxonomy" id="1852826"/>
    <lineage>
        <taxon>Bacteria</taxon>
        <taxon>candidate division CPR1</taxon>
    </lineage>
</organism>
<dbReference type="EMBL" id="MWDB01000019">
    <property type="protein sequence ID" value="OQB41302.1"/>
    <property type="molecule type" value="Genomic_DNA"/>
</dbReference>
<comment type="caution">
    <text evidence="1">The sequence shown here is derived from an EMBL/GenBank/DDBJ whole genome shotgun (WGS) entry which is preliminary data.</text>
</comment>
<evidence type="ECO:0000313" key="1">
    <source>
        <dbReference type="EMBL" id="OQB41302.1"/>
    </source>
</evidence>
<proteinExistence type="predicted"/>
<reference evidence="1" key="1">
    <citation type="submission" date="2017-02" db="EMBL/GenBank/DDBJ databases">
        <title>Delving into the versatile metabolic prowess of the omnipresent phylum Bacteroidetes.</title>
        <authorList>
            <person name="Nobu M.K."/>
            <person name="Mei R."/>
            <person name="Narihiro T."/>
            <person name="Kuroda K."/>
            <person name="Liu W.-T."/>
        </authorList>
    </citation>
    <scope>NUCLEOTIDE SEQUENCE</scope>
    <source>
        <strain evidence="1">ADurb.Bin160</strain>
    </source>
</reference>
<name>A0A1V5ZMM5_9BACT</name>
<sequence length="81" mass="8972">MVKSDIEAGNGVCLLDPHGDLVDTVLEHIPSSRINDVILFDVSDTDYPIGFNLLQADNEDEKNRIASGVVSTFQKLFEHSR</sequence>
<dbReference type="Proteomes" id="UP000485621">
    <property type="component" value="Unassembled WGS sequence"/>
</dbReference>
<protein>
    <submittedName>
        <fullName evidence="1">Uncharacterized protein</fullName>
    </submittedName>
</protein>
<accession>A0A1V5ZMM5</accession>
<gene>
    <name evidence="1" type="ORF">BWY04_00892</name>
</gene>
<dbReference type="AlphaFoldDB" id="A0A1V5ZMM5"/>